<dbReference type="EMBL" id="BMZC01000012">
    <property type="protein sequence ID" value="GGZ75455.1"/>
    <property type="molecule type" value="Genomic_DNA"/>
</dbReference>
<evidence type="ECO:0000259" key="6">
    <source>
        <dbReference type="SMART" id="SM00387"/>
    </source>
</evidence>
<dbReference type="PANTHER" id="PTHR24421">
    <property type="entry name" value="NITRATE/NITRITE SENSOR PROTEIN NARX-RELATED"/>
    <property type="match status" value="1"/>
</dbReference>
<dbReference type="InterPro" id="IPR011712">
    <property type="entry name" value="Sig_transdc_His_kin_sub3_dim/P"/>
</dbReference>
<keyword evidence="5" id="KW-1133">Transmembrane helix</keyword>
<dbReference type="RefSeq" id="WP_191866892.1">
    <property type="nucleotide sequence ID" value="NZ_BMZC01000012.1"/>
</dbReference>
<evidence type="ECO:0000256" key="1">
    <source>
        <dbReference type="ARBA" id="ARBA00022679"/>
    </source>
</evidence>
<dbReference type="CDD" id="cd16917">
    <property type="entry name" value="HATPase_UhpB-NarQ-NarX-like"/>
    <property type="match status" value="1"/>
</dbReference>
<feature type="transmembrane region" description="Helical" evidence="5">
    <location>
        <begin position="72"/>
        <end position="100"/>
    </location>
</feature>
<feature type="transmembrane region" description="Helical" evidence="5">
    <location>
        <begin position="137"/>
        <end position="154"/>
    </location>
</feature>
<proteinExistence type="predicted"/>
<accession>A0A8H9M1U0</accession>
<dbReference type="Gene3D" id="3.30.565.10">
    <property type="entry name" value="Histidine kinase-like ATPase, C-terminal domain"/>
    <property type="match status" value="1"/>
</dbReference>
<dbReference type="Pfam" id="PF07730">
    <property type="entry name" value="HisKA_3"/>
    <property type="match status" value="1"/>
</dbReference>
<keyword evidence="4" id="KW-0175">Coiled coil</keyword>
<evidence type="ECO:0000256" key="3">
    <source>
        <dbReference type="ARBA" id="ARBA00023012"/>
    </source>
</evidence>
<evidence type="ECO:0000256" key="2">
    <source>
        <dbReference type="ARBA" id="ARBA00022777"/>
    </source>
</evidence>
<feature type="transmembrane region" description="Helical" evidence="5">
    <location>
        <begin position="21"/>
        <end position="40"/>
    </location>
</feature>
<keyword evidence="3" id="KW-0902">Two-component regulatory system</keyword>
<dbReference type="InterPro" id="IPR003594">
    <property type="entry name" value="HATPase_dom"/>
</dbReference>
<dbReference type="GO" id="GO:0016020">
    <property type="term" value="C:membrane"/>
    <property type="evidence" value="ECO:0007669"/>
    <property type="project" value="InterPro"/>
</dbReference>
<evidence type="ECO:0000313" key="8">
    <source>
        <dbReference type="Proteomes" id="UP000622604"/>
    </source>
</evidence>
<gene>
    <name evidence="7" type="ORF">GCM10011274_37230</name>
</gene>
<dbReference type="Proteomes" id="UP000622604">
    <property type="component" value="Unassembled WGS sequence"/>
</dbReference>
<dbReference type="Pfam" id="PF02518">
    <property type="entry name" value="HATPase_c"/>
    <property type="match status" value="1"/>
</dbReference>
<dbReference type="Gene3D" id="1.20.5.1930">
    <property type="match status" value="1"/>
</dbReference>
<keyword evidence="1" id="KW-0808">Transferase</keyword>
<dbReference type="GO" id="GO:0000155">
    <property type="term" value="F:phosphorelay sensor kinase activity"/>
    <property type="evidence" value="ECO:0007669"/>
    <property type="project" value="InterPro"/>
</dbReference>
<feature type="transmembrane region" description="Helical" evidence="5">
    <location>
        <begin position="112"/>
        <end position="131"/>
    </location>
</feature>
<dbReference type="PANTHER" id="PTHR24421:SF63">
    <property type="entry name" value="SENSOR HISTIDINE KINASE DESK"/>
    <property type="match status" value="1"/>
</dbReference>
<evidence type="ECO:0000256" key="4">
    <source>
        <dbReference type="SAM" id="Coils"/>
    </source>
</evidence>
<dbReference type="SMART" id="SM00387">
    <property type="entry name" value="HATPase_c"/>
    <property type="match status" value="1"/>
</dbReference>
<reference evidence="7" key="1">
    <citation type="journal article" date="2014" name="Int. J. Syst. Evol. Microbiol.">
        <title>Complete genome sequence of Corynebacterium casei LMG S-19264T (=DSM 44701T), isolated from a smear-ripened cheese.</title>
        <authorList>
            <consortium name="US DOE Joint Genome Institute (JGI-PGF)"/>
            <person name="Walter F."/>
            <person name="Albersmeier A."/>
            <person name="Kalinowski J."/>
            <person name="Ruckert C."/>
        </authorList>
    </citation>
    <scope>NUCLEOTIDE SEQUENCE</scope>
    <source>
        <strain evidence="7">KCTC 32337</strain>
    </source>
</reference>
<organism evidence="7 8">
    <name type="scientific">Paraglaciecola chathamensis</name>
    <dbReference type="NCBI Taxonomy" id="368405"/>
    <lineage>
        <taxon>Bacteria</taxon>
        <taxon>Pseudomonadati</taxon>
        <taxon>Pseudomonadota</taxon>
        <taxon>Gammaproteobacteria</taxon>
        <taxon>Alteromonadales</taxon>
        <taxon>Alteromonadaceae</taxon>
        <taxon>Paraglaciecola</taxon>
    </lineage>
</organism>
<sequence>MIKVLKKLDKWLLPRNLSEPMTPYLLLIYLPFFFVPVAIFHQQPIDLVWTAIATITFLVVYFRCYWAPNRQYVYHVLAIVLIGSFAALVSPTANTFFIYAGAMCSRLSSVKFAVTTIFVILMWMAALSFVFDLSVYFYVPGLAFTAIIGLMNTYQYALQQNKQALVLSRKETQRLAKVAERERIARDLHDLIGHTFSVITLKADLAGRLLDKDLEKARTEIKQLEDIARDALSQVREVVSGYRTSDLLSELANAKAVFAGVDIYFSYHFENLDEQSIDANSVVNKALAIILRELVTNILRHANADNVNASIKKLNEQIVLSVHDDGQGFEQGKHSGFGIKGIEERVEQLNGTLHIQSGGRFTGTLTEVGLPISTLSVGQTSAAGVTHDE</sequence>
<keyword evidence="5" id="KW-0812">Transmembrane</keyword>
<keyword evidence="5" id="KW-0472">Membrane</keyword>
<feature type="transmembrane region" description="Helical" evidence="5">
    <location>
        <begin position="47"/>
        <end position="66"/>
    </location>
</feature>
<evidence type="ECO:0000313" key="7">
    <source>
        <dbReference type="EMBL" id="GGZ75455.1"/>
    </source>
</evidence>
<protein>
    <submittedName>
        <fullName evidence="7">Histidine kinase</fullName>
    </submittedName>
</protein>
<feature type="domain" description="Histidine kinase/HSP90-like ATPase" evidence="6">
    <location>
        <begin position="282"/>
        <end position="374"/>
    </location>
</feature>
<evidence type="ECO:0000256" key="5">
    <source>
        <dbReference type="SAM" id="Phobius"/>
    </source>
</evidence>
<dbReference type="SUPFAM" id="SSF55874">
    <property type="entry name" value="ATPase domain of HSP90 chaperone/DNA topoisomerase II/histidine kinase"/>
    <property type="match status" value="1"/>
</dbReference>
<comment type="caution">
    <text evidence="7">The sequence shown here is derived from an EMBL/GenBank/DDBJ whole genome shotgun (WGS) entry which is preliminary data.</text>
</comment>
<keyword evidence="2 7" id="KW-0418">Kinase</keyword>
<dbReference type="InterPro" id="IPR050482">
    <property type="entry name" value="Sensor_HK_TwoCompSys"/>
</dbReference>
<feature type="coiled-coil region" evidence="4">
    <location>
        <begin position="207"/>
        <end position="234"/>
    </location>
</feature>
<dbReference type="InterPro" id="IPR036890">
    <property type="entry name" value="HATPase_C_sf"/>
</dbReference>
<reference evidence="7" key="2">
    <citation type="submission" date="2020-09" db="EMBL/GenBank/DDBJ databases">
        <authorList>
            <person name="Sun Q."/>
            <person name="Kim S."/>
        </authorList>
    </citation>
    <scope>NUCLEOTIDE SEQUENCE</scope>
    <source>
        <strain evidence="7">KCTC 32337</strain>
    </source>
</reference>
<name>A0A8H9M1U0_9ALTE</name>
<dbReference type="GO" id="GO:0046983">
    <property type="term" value="F:protein dimerization activity"/>
    <property type="evidence" value="ECO:0007669"/>
    <property type="project" value="InterPro"/>
</dbReference>
<dbReference type="AlphaFoldDB" id="A0A8H9M1U0"/>